<comment type="caution">
    <text evidence="2">The sequence shown here is derived from an EMBL/GenBank/DDBJ whole genome shotgun (WGS) entry which is preliminary data.</text>
</comment>
<feature type="compositionally biased region" description="Acidic residues" evidence="1">
    <location>
        <begin position="17"/>
        <end position="29"/>
    </location>
</feature>
<sequence>SDDEEEISEHDRLETVSSDEEAEEEENAEVTDQYMTAKGIKRGKLEELEEDSEVHLPAFADRDDELEGSSAEGEVE</sequence>
<dbReference type="GO" id="GO:0016787">
    <property type="term" value="F:hydrolase activity"/>
    <property type="evidence" value="ECO:0007669"/>
    <property type="project" value="UniProtKB-KW"/>
</dbReference>
<evidence type="ECO:0000256" key="1">
    <source>
        <dbReference type="SAM" id="MobiDB-lite"/>
    </source>
</evidence>
<gene>
    <name evidence="2" type="primary">BMS1_1</name>
    <name evidence="2" type="ORF">P7K49_023666</name>
</gene>
<feature type="compositionally biased region" description="Acidic residues" evidence="1">
    <location>
        <begin position="62"/>
        <end position="76"/>
    </location>
</feature>
<accession>A0ABQ9UN34</accession>
<keyword evidence="2" id="KW-0378">Hydrolase</keyword>
<name>A0ABQ9UN34_SAGOE</name>
<proteinExistence type="predicted"/>
<reference evidence="2 3" key="1">
    <citation type="submission" date="2023-05" db="EMBL/GenBank/DDBJ databases">
        <title>B98-5 Cell Line De Novo Hybrid Assembly: An Optical Mapping Approach.</title>
        <authorList>
            <person name="Kananen K."/>
            <person name="Auerbach J.A."/>
            <person name="Kautto E."/>
            <person name="Blachly J.S."/>
        </authorList>
    </citation>
    <scope>NUCLEOTIDE SEQUENCE [LARGE SCALE GENOMIC DNA]</scope>
    <source>
        <strain evidence="2">B95-8</strain>
        <tissue evidence="2">Cell line</tissue>
    </source>
</reference>
<evidence type="ECO:0000313" key="2">
    <source>
        <dbReference type="EMBL" id="KAK2098215.1"/>
    </source>
</evidence>
<dbReference type="Proteomes" id="UP001266305">
    <property type="component" value="Unassembled WGS sequence"/>
</dbReference>
<evidence type="ECO:0000313" key="3">
    <source>
        <dbReference type="Proteomes" id="UP001266305"/>
    </source>
</evidence>
<dbReference type="EMBL" id="JASSZA010000011">
    <property type="protein sequence ID" value="KAK2098215.1"/>
    <property type="molecule type" value="Genomic_DNA"/>
</dbReference>
<feature type="non-terminal residue" evidence="2">
    <location>
        <position position="1"/>
    </location>
</feature>
<organism evidence="2 3">
    <name type="scientific">Saguinus oedipus</name>
    <name type="common">Cotton-top tamarin</name>
    <name type="synonym">Oedipomidas oedipus</name>
    <dbReference type="NCBI Taxonomy" id="9490"/>
    <lineage>
        <taxon>Eukaryota</taxon>
        <taxon>Metazoa</taxon>
        <taxon>Chordata</taxon>
        <taxon>Craniata</taxon>
        <taxon>Vertebrata</taxon>
        <taxon>Euteleostomi</taxon>
        <taxon>Mammalia</taxon>
        <taxon>Eutheria</taxon>
        <taxon>Euarchontoglires</taxon>
        <taxon>Primates</taxon>
        <taxon>Haplorrhini</taxon>
        <taxon>Platyrrhini</taxon>
        <taxon>Cebidae</taxon>
        <taxon>Callitrichinae</taxon>
        <taxon>Saguinus</taxon>
    </lineage>
</organism>
<keyword evidence="3" id="KW-1185">Reference proteome</keyword>
<feature type="region of interest" description="Disordered" evidence="1">
    <location>
        <begin position="1"/>
        <end position="76"/>
    </location>
</feature>
<protein>
    <submittedName>
        <fullName evidence="2">Glycoside hydrolase 2 (Mannanase, beta-galactosidase)</fullName>
    </submittedName>
</protein>